<sequence length="219" mass="23607">MLAVGVGLLPFLQTQAHAQYQQPVIAPSDTLAGVHYDYKWEIYGGLAYSHFNAGPDLVQGSNLGGFDIQAARFFRKRWAVAANGRGYYGTSGVLPNPYGIKGPFVDEYMFMAGPEYRGPSNEHVSMTFHALFGGAHGSFESALQNQSGAPVPPAALGLFSNQTTFGSAIGGSIDLNRSPRWVFRISPDATLTNFGSGGIHEQFALSVGVVYRLKRGLKR</sequence>
<dbReference type="RefSeq" id="WP_156185977.1">
    <property type="nucleotide sequence ID" value="NZ_LBHJ01000004.1"/>
</dbReference>
<name>A0A841K9B3_9BACT</name>
<dbReference type="Proteomes" id="UP000538666">
    <property type="component" value="Unassembled WGS sequence"/>
</dbReference>
<evidence type="ECO:0008006" key="3">
    <source>
        <dbReference type="Google" id="ProtNLM"/>
    </source>
</evidence>
<comment type="caution">
    <text evidence="1">The sequence shown here is derived from an EMBL/GenBank/DDBJ whole genome shotgun (WGS) entry which is preliminary data.</text>
</comment>
<gene>
    <name evidence="1" type="ORF">HNQ77_005123</name>
</gene>
<organism evidence="1 2">
    <name type="scientific">Silvibacterium bohemicum</name>
    <dbReference type="NCBI Taxonomy" id="1577686"/>
    <lineage>
        <taxon>Bacteria</taxon>
        <taxon>Pseudomonadati</taxon>
        <taxon>Acidobacteriota</taxon>
        <taxon>Terriglobia</taxon>
        <taxon>Terriglobales</taxon>
        <taxon>Acidobacteriaceae</taxon>
        <taxon>Silvibacterium</taxon>
    </lineage>
</organism>
<evidence type="ECO:0000313" key="2">
    <source>
        <dbReference type="Proteomes" id="UP000538666"/>
    </source>
</evidence>
<dbReference type="EMBL" id="JACHEK010000012">
    <property type="protein sequence ID" value="MBB6147138.1"/>
    <property type="molecule type" value="Genomic_DNA"/>
</dbReference>
<proteinExistence type="predicted"/>
<keyword evidence="2" id="KW-1185">Reference proteome</keyword>
<protein>
    <recommendedName>
        <fullName evidence="3">Outer membrane protein beta-barrel domain-containing protein</fullName>
    </recommendedName>
</protein>
<evidence type="ECO:0000313" key="1">
    <source>
        <dbReference type="EMBL" id="MBB6147138.1"/>
    </source>
</evidence>
<dbReference type="AlphaFoldDB" id="A0A841K9B3"/>
<dbReference type="OrthoDB" id="117995at2"/>
<reference evidence="1 2" key="1">
    <citation type="submission" date="2020-08" db="EMBL/GenBank/DDBJ databases">
        <title>Genomic Encyclopedia of Type Strains, Phase IV (KMG-IV): sequencing the most valuable type-strain genomes for metagenomic binning, comparative biology and taxonomic classification.</title>
        <authorList>
            <person name="Goeker M."/>
        </authorList>
    </citation>
    <scope>NUCLEOTIDE SEQUENCE [LARGE SCALE GENOMIC DNA]</scope>
    <source>
        <strain evidence="1 2">DSM 103733</strain>
    </source>
</reference>
<accession>A0A841K9B3</accession>